<dbReference type="KEGG" id="ssl:SS1G_01578"/>
<name>A7E8F0_SCLS1</name>
<sequence length="73" mass="8239">MTLFNHQRGCYPITPSHRNKHGSSALVLLELRIICSCLYCFPYMESMESMESMGSEEGVKVAREEKNAYGCSS</sequence>
<evidence type="ECO:0000313" key="1">
    <source>
        <dbReference type="EMBL" id="EDN96652.1"/>
    </source>
</evidence>
<dbReference type="RefSeq" id="XP_001597384.1">
    <property type="nucleotide sequence ID" value="XM_001597334.1"/>
</dbReference>
<dbReference type="Proteomes" id="UP000001312">
    <property type="component" value="Unassembled WGS sequence"/>
</dbReference>
<keyword evidence="2" id="KW-1185">Reference proteome</keyword>
<reference evidence="2" key="1">
    <citation type="journal article" date="2011" name="PLoS Genet.">
        <title>Genomic analysis of the necrotrophic fungal pathogens Sclerotinia sclerotiorum and Botrytis cinerea.</title>
        <authorList>
            <person name="Amselem J."/>
            <person name="Cuomo C.A."/>
            <person name="van Kan J.A."/>
            <person name="Viaud M."/>
            <person name="Benito E.P."/>
            <person name="Couloux A."/>
            <person name="Coutinho P.M."/>
            <person name="de Vries R.P."/>
            <person name="Dyer P.S."/>
            <person name="Fillinger S."/>
            <person name="Fournier E."/>
            <person name="Gout L."/>
            <person name="Hahn M."/>
            <person name="Kohn L."/>
            <person name="Lapalu N."/>
            <person name="Plummer K.M."/>
            <person name="Pradier J.M."/>
            <person name="Quevillon E."/>
            <person name="Sharon A."/>
            <person name="Simon A."/>
            <person name="ten Have A."/>
            <person name="Tudzynski B."/>
            <person name="Tudzynski P."/>
            <person name="Wincker P."/>
            <person name="Andrew M."/>
            <person name="Anthouard V."/>
            <person name="Beever R.E."/>
            <person name="Beffa R."/>
            <person name="Benoit I."/>
            <person name="Bouzid O."/>
            <person name="Brault B."/>
            <person name="Chen Z."/>
            <person name="Choquer M."/>
            <person name="Collemare J."/>
            <person name="Cotton P."/>
            <person name="Danchin E.G."/>
            <person name="Da Silva C."/>
            <person name="Gautier A."/>
            <person name="Giraud C."/>
            <person name="Giraud T."/>
            <person name="Gonzalez C."/>
            <person name="Grossetete S."/>
            <person name="Guldener U."/>
            <person name="Henrissat B."/>
            <person name="Howlett B.J."/>
            <person name="Kodira C."/>
            <person name="Kretschmer M."/>
            <person name="Lappartient A."/>
            <person name="Leroch M."/>
            <person name="Levis C."/>
            <person name="Mauceli E."/>
            <person name="Neuveglise C."/>
            <person name="Oeser B."/>
            <person name="Pearson M."/>
            <person name="Poulain J."/>
            <person name="Poussereau N."/>
            <person name="Quesneville H."/>
            <person name="Rascle C."/>
            <person name="Schumacher J."/>
            <person name="Segurens B."/>
            <person name="Sexton A."/>
            <person name="Silva E."/>
            <person name="Sirven C."/>
            <person name="Soanes D.M."/>
            <person name="Talbot N.J."/>
            <person name="Templeton M."/>
            <person name="Yandava C."/>
            <person name="Yarden O."/>
            <person name="Zeng Q."/>
            <person name="Rollins J.A."/>
            <person name="Lebrun M.H."/>
            <person name="Dickman M."/>
        </authorList>
    </citation>
    <scope>NUCLEOTIDE SEQUENCE [LARGE SCALE GENOMIC DNA]</scope>
    <source>
        <strain evidence="2">ATCC 18683 / 1980 / Ss-1</strain>
    </source>
</reference>
<proteinExistence type="predicted"/>
<dbReference type="GeneID" id="5493298"/>
<accession>A7E8F0</accession>
<dbReference type="HOGENOM" id="CLU_2706323_0_0_1"/>
<evidence type="ECO:0000313" key="2">
    <source>
        <dbReference type="Proteomes" id="UP000001312"/>
    </source>
</evidence>
<dbReference type="AlphaFoldDB" id="A7E8F0"/>
<dbReference type="EMBL" id="CH476622">
    <property type="protein sequence ID" value="EDN96652.1"/>
    <property type="molecule type" value="Genomic_DNA"/>
</dbReference>
<gene>
    <name evidence="1" type="ORF">SS1G_01578</name>
</gene>
<dbReference type="InParanoid" id="A7E8F0"/>
<organism evidence="1 2">
    <name type="scientific">Sclerotinia sclerotiorum (strain ATCC 18683 / 1980 / Ss-1)</name>
    <name type="common">White mold</name>
    <name type="synonym">Whetzelinia sclerotiorum</name>
    <dbReference type="NCBI Taxonomy" id="665079"/>
    <lineage>
        <taxon>Eukaryota</taxon>
        <taxon>Fungi</taxon>
        <taxon>Dikarya</taxon>
        <taxon>Ascomycota</taxon>
        <taxon>Pezizomycotina</taxon>
        <taxon>Leotiomycetes</taxon>
        <taxon>Helotiales</taxon>
        <taxon>Sclerotiniaceae</taxon>
        <taxon>Sclerotinia</taxon>
    </lineage>
</organism>
<protein>
    <submittedName>
        <fullName evidence="1">Uncharacterized protein</fullName>
    </submittedName>
</protein>